<gene>
    <name evidence="2" type="ORF">P167DRAFT_153300</name>
</gene>
<evidence type="ECO:0000313" key="3">
    <source>
        <dbReference type="Proteomes" id="UP000277580"/>
    </source>
</evidence>
<dbReference type="Proteomes" id="UP000277580">
    <property type="component" value="Unassembled WGS sequence"/>
</dbReference>
<proteinExistence type="predicted"/>
<keyword evidence="1" id="KW-0472">Membrane</keyword>
<keyword evidence="3" id="KW-1185">Reference proteome</keyword>
<sequence length="68" mass="7743">MMQVFQLSIFHTFFTGLFMANIVHITSEPVGYHKTISHLLITTVQIGLSTIKVCISTCPLMIYGRKRK</sequence>
<evidence type="ECO:0000256" key="1">
    <source>
        <dbReference type="SAM" id="Phobius"/>
    </source>
</evidence>
<dbReference type="EMBL" id="ML119127">
    <property type="protein sequence ID" value="RPB12738.1"/>
    <property type="molecule type" value="Genomic_DNA"/>
</dbReference>
<protein>
    <submittedName>
        <fullName evidence="2">Uncharacterized protein</fullName>
    </submittedName>
</protein>
<keyword evidence="1" id="KW-1133">Transmembrane helix</keyword>
<feature type="transmembrane region" description="Helical" evidence="1">
    <location>
        <begin position="36"/>
        <end position="63"/>
    </location>
</feature>
<keyword evidence="1" id="KW-0812">Transmembrane</keyword>
<organism evidence="2 3">
    <name type="scientific">Morchella conica CCBAS932</name>
    <dbReference type="NCBI Taxonomy" id="1392247"/>
    <lineage>
        <taxon>Eukaryota</taxon>
        <taxon>Fungi</taxon>
        <taxon>Dikarya</taxon>
        <taxon>Ascomycota</taxon>
        <taxon>Pezizomycotina</taxon>
        <taxon>Pezizomycetes</taxon>
        <taxon>Pezizales</taxon>
        <taxon>Morchellaceae</taxon>
        <taxon>Morchella</taxon>
    </lineage>
</organism>
<reference evidence="2 3" key="1">
    <citation type="journal article" date="2018" name="Nat. Ecol. Evol.">
        <title>Pezizomycetes genomes reveal the molecular basis of ectomycorrhizal truffle lifestyle.</title>
        <authorList>
            <person name="Murat C."/>
            <person name="Payen T."/>
            <person name="Noel B."/>
            <person name="Kuo A."/>
            <person name="Morin E."/>
            <person name="Chen J."/>
            <person name="Kohler A."/>
            <person name="Krizsan K."/>
            <person name="Balestrini R."/>
            <person name="Da Silva C."/>
            <person name="Montanini B."/>
            <person name="Hainaut M."/>
            <person name="Levati E."/>
            <person name="Barry K.W."/>
            <person name="Belfiori B."/>
            <person name="Cichocki N."/>
            <person name="Clum A."/>
            <person name="Dockter R.B."/>
            <person name="Fauchery L."/>
            <person name="Guy J."/>
            <person name="Iotti M."/>
            <person name="Le Tacon F."/>
            <person name="Lindquist E.A."/>
            <person name="Lipzen A."/>
            <person name="Malagnac F."/>
            <person name="Mello A."/>
            <person name="Molinier V."/>
            <person name="Miyauchi S."/>
            <person name="Poulain J."/>
            <person name="Riccioni C."/>
            <person name="Rubini A."/>
            <person name="Sitrit Y."/>
            <person name="Splivallo R."/>
            <person name="Traeger S."/>
            <person name="Wang M."/>
            <person name="Zifcakova L."/>
            <person name="Wipf D."/>
            <person name="Zambonelli A."/>
            <person name="Paolocci F."/>
            <person name="Nowrousian M."/>
            <person name="Ottonello S."/>
            <person name="Baldrian P."/>
            <person name="Spatafora J.W."/>
            <person name="Henrissat B."/>
            <person name="Nagy L.G."/>
            <person name="Aury J.M."/>
            <person name="Wincker P."/>
            <person name="Grigoriev I.V."/>
            <person name="Bonfante P."/>
            <person name="Martin F.M."/>
        </authorList>
    </citation>
    <scope>NUCLEOTIDE SEQUENCE [LARGE SCALE GENOMIC DNA]</scope>
    <source>
        <strain evidence="2 3">CCBAS932</strain>
    </source>
</reference>
<name>A0A3N4KTB3_9PEZI</name>
<accession>A0A3N4KTB3</accession>
<dbReference type="InParanoid" id="A0A3N4KTB3"/>
<dbReference type="AlphaFoldDB" id="A0A3N4KTB3"/>
<evidence type="ECO:0000313" key="2">
    <source>
        <dbReference type="EMBL" id="RPB12738.1"/>
    </source>
</evidence>